<keyword evidence="1" id="KW-0812">Transmembrane</keyword>
<dbReference type="PANTHER" id="PTHR21666:SF286">
    <property type="entry name" value="LIPOPROTEIN NLPD"/>
    <property type="match status" value="1"/>
</dbReference>
<accession>A0A1F5FH62</accession>
<dbReference type="AlphaFoldDB" id="A0A1F5FH62"/>
<evidence type="ECO:0000259" key="2">
    <source>
        <dbReference type="Pfam" id="PF01551"/>
    </source>
</evidence>
<evidence type="ECO:0000256" key="1">
    <source>
        <dbReference type="SAM" id="Phobius"/>
    </source>
</evidence>
<dbReference type="STRING" id="1817816.A2Y64_08615"/>
<feature type="transmembrane region" description="Helical" evidence="1">
    <location>
        <begin position="23"/>
        <end position="51"/>
    </location>
</feature>
<dbReference type="InterPro" id="IPR050570">
    <property type="entry name" value="Cell_wall_metabolism_enzyme"/>
</dbReference>
<feature type="domain" description="M23ase beta-sheet core" evidence="2">
    <location>
        <begin position="191"/>
        <end position="285"/>
    </location>
</feature>
<gene>
    <name evidence="3" type="ORF">A2Y64_08615</name>
</gene>
<protein>
    <recommendedName>
        <fullName evidence="2">M23ase beta-sheet core domain-containing protein</fullName>
    </recommendedName>
</protein>
<dbReference type="Gene3D" id="2.70.70.10">
    <property type="entry name" value="Glucose Permease (Domain IIA)"/>
    <property type="match status" value="1"/>
</dbReference>
<evidence type="ECO:0000313" key="3">
    <source>
        <dbReference type="EMBL" id="OGD78884.1"/>
    </source>
</evidence>
<dbReference type="CDD" id="cd12797">
    <property type="entry name" value="M23_peptidase"/>
    <property type="match status" value="1"/>
</dbReference>
<dbReference type="Pfam" id="PF01551">
    <property type="entry name" value="Peptidase_M23"/>
    <property type="match status" value="1"/>
</dbReference>
<keyword evidence="1" id="KW-0472">Membrane</keyword>
<dbReference type="GO" id="GO:0004222">
    <property type="term" value="F:metalloendopeptidase activity"/>
    <property type="evidence" value="ECO:0007669"/>
    <property type="project" value="TreeGrafter"/>
</dbReference>
<proteinExistence type="predicted"/>
<name>A0A1F5FH62_9BACT</name>
<sequence>MKLRGFTILVENHRGRDIRRSRLSATFLTVVGTLVLAALVGVVIFAFLYFVRLSEHGELLRLTYRDIRQRQSLNRGKDQLRYIVDEATELEGVNDAVRLVRGFPPGLADETGIGGPELGSALAAGNQLKVEVLQARAVLDRQVNQFDELVRLTRGQEDMLVHFPSVNPVPNGHNVSGFGYRRDPIHFGIEFHNGVDLVAPNGSPIVAAADGVVIVARFAGAYGLLVRVDHGYGFQTRYAHCSSSFVKPGDVVRRGEVIATVGCTGRATGNHCHYEVLRDGVNVDPALYIMGDQDPITRRRLPVFPVTTEVAEDTDIPLAPHSLIEGDRLLNPELDDPISFEPLLPKPVPLSSK</sequence>
<reference evidence="3 4" key="1">
    <citation type="journal article" date="2016" name="Nat. Commun.">
        <title>Thousands of microbial genomes shed light on interconnected biogeochemical processes in an aquifer system.</title>
        <authorList>
            <person name="Anantharaman K."/>
            <person name="Brown C.T."/>
            <person name="Hug L.A."/>
            <person name="Sharon I."/>
            <person name="Castelle C.J."/>
            <person name="Probst A.J."/>
            <person name="Thomas B.C."/>
            <person name="Singh A."/>
            <person name="Wilkins M.J."/>
            <person name="Karaoz U."/>
            <person name="Brodie E.L."/>
            <person name="Williams K.H."/>
            <person name="Hubbard S.S."/>
            <person name="Banfield J.F."/>
        </authorList>
    </citation>
    <scope>NUCLEOTIDE SEQUENCE [LARGE SCALE GENOMIC DNA]</scope>
</reference>
<dbReference type="Proteomes" id="UP000177187">
    <property type="component" value="Unassembled WGS sequence"/>
</dbReference>
<dbReference type="SUPFAM" id="SSF51261">
    <property type="entry name" value="Duplicated hybrid motif"/>
    <property type="match status" value="1"/>
</dbReference>
<dbReference type="PANTHER" id="PTHR21666">
    <property type="entry name" value="PEPTIDASE-RELATED"/>
    <property type="match status" value="1"/>
</dbReference>
<dbReference type="InterPro" id="IPR016047">
    <property type="entry name" value="M23ase_b-sheet_dom"/>
</dbReference>
<dbReference type="EMBL" id="MFAF01000022">
    <property type="protein sequence ID" value="OGD78884.1"/>
    <property type="molecule type" value="Genomic_DNA"/>
</dbReference>
<dbReference type="InterPro" id="IPR011055">
    <property type="entry name" value="Dup_hybrid_motif"/>
</dbReference>
<evidence type="ECO:0000313" key="4">
    <source>
        <dbReference type="Proteomes" id="UP000177187"/>
    </source>
</evidence>
<keyword evidence="1" id="KW-1133">Transmembrane helix</keyword>
<organism evidence="3 4">
    <name type="scientific">Candidatus Coatesbacteria bacterium RBG_13_66_14</name>
    <dbReference type="NCBI Taxonomy" id="1817816"/>
    <lineage>
        <taxon>Bacteria</taxon>
        <taxon>Candidatus Coatesiibacteriota</taxon>
    </lineage>
</organism>
<comment type="caution">
    <text evidence="3">The sequence shown here is derived from an EMBL/GenBank/DDBJ whole genome shotgun (WGS) entry which is preliminary data.</text>
</comment>